<dbReference type="RefSeq" id="XP_005112069.1">
    <property type="nucleotide sequence ID" value="XM_005112012.3"/>
</dbReference>
<protein>
    <submittedName>
        <fullName evidence="2 3">Uncharacterized protein LOC101854376 isoform X1</fullName>
    </submittedName>
</protein>
<dbReference type="SUPFAM" id="SSF54637">
    <property type="entry name" value="Thioesterase/thiol ester dehydrase-isomerase"/>
    <property type="match status" value="2"/>
</dbReference>
<dbReference type="GeneID" id="101854376"/>
<name>A0ABM0K9G4_APLCA</name>
<organism evidence="1 3">
    <name type="scientific">Aplysia californica</name>
    <name type="common">California sea hare</name>
    <dbReference type="NCBI Taxonomy" id="6500"/>
    <lineage>
        <taxon>Eukaryota</taxon>
        <taxon>Metazoa</taxon>
        <taxon>Spiralia</taxon>
        <taxon>Lophotrochozoa</taxon>
        <taxon>Mollusca</taxon>
        <taxon>Gastropoda</taxon>
        <taxon>Heterobranchia</taxon>
        <taxon>Euthyneura</taxon>
        <taxon>Tectipleura</taxon>
        <taxon>Aplysiida</taxon>
        <taxon>Aplysioidea</taxon>
        <taxon>Aplysiidae</taxon>
        <taxon>Aplysia</taxon>
    </lineage>
</organism>
<keyword evidence="1" id="KW-1185">Reference proteome</keyword>
<sequence>MGDDCVAKDTSKKTKVENPKLNENPRYMTYLHPGFNFGVYDRNNLPGIDQLLTFLVEARAYGMHHIRDENGENFINWYNVVKEGTSFLGAMEIEMSRGLYHRSVRSSNLEVKVSLRHVGRTSMVMDAQLFFPGDAMPVVTQVYRLVLIDTASRKPAVLPRWFRERFEGKGTMENVPFVVEKFERPARTFVHSVEVFWLDTDCNNHTNFTIYPKFALYALHHALFLKSKSSGDRHNKGDESSFRFSESQRNLLGSDLSAVDGMSEEIVKWGLKNVKINFINECKQGDTVLTHIWTPDKDKFLIKCSIEKPDGTRLCQIVLEYFGPSSRL</sequence>
<dbReference type="InterPro" id="IPR029069">
    <property type="entry name" value="HotDog_dom_sf"/>
</dbReference>
<evidence type="ECO:0000313" key="4">
    <source>
        <dbReference type="RefSeq" id="XP_035829255.1"/>
    </source>
</evidence>
<gene>
    <name evidence="2 3 4" type="primary">LOC101854376</name>
</gene>
<evidence type="ECO:0000313" key="1">
    <source>
        <dbReference type="Proteomes" id="UP000694888"/>
    </source>
</evidence>
<evidence type="ECO:0000313" key="2">
    <source>
        <dbReference type="RefSeq" id="XP_005112069.1"/>
    </source>
</evidence>
<dbReference type="RefSeq" id="XP_035829255.1">
    <property type="nucleotide sequence ID" value="XM_035973362.1"/>
</dbReference>
<dbReference type="PANTHER" id="PTHR34487">
    <property type="entry name" value="ACYL-ACP THIOESTERASE"/>
    <property type="match status" value="1"/>
</dbReference>
<dbReference type="Proteomes" id="UP000694888">
    <property type="component" value="Unplaced"/>
</dbReference>
<dbReference type="Gene3D" id="3.10.129.10">
    <property type="entry name" value="Hotdog Thioesterase"/>
    <property type="match status" value="2"/>
</dbReference>
<dbReference type="RefSeq" id="XP_005112070.1">
    <property type="nucleotide sequence ID" value="XM_005112013.3"/>
</dbReference>
<evidence type="ECO:0000313" key="3">
    <source>
        <dbReference type="RefSeq" id="XP_005112070.1"/>
    </source>
</evidence>
<proteinExistence type="predicted"/>
<accession>A0ABM0K9G4</accession>
<dbReference type="PANTHER" id="PTHR34487:SF1">
    <property type="entry name" value="ACYL-ACP THIOESTERASE"/>
    <property type="match status" value="1"/>
</dbReference>
<reference evidence="2 3" key="1">
    <citation type="submission" date="2025-05" db="UniProtKB">
        <authorList>
            <consortium name="RefSeq"/>
        </authorList>
    </citation>
    <scope>IDENTIFICATION</scope>
</reference>